<feature type="domain" description="DUF5753" evidence="1">
    <location>
        <begin position="6"/>
        <end position="44"/>
    </location>
</feature>
<organism evidence="2 3">
    <name type="scientific">Micromonospora sagamiensis</name>
    <dbReference type="NCBI Taxonomy" id="47875"/>
    <lineage>
        <taxon>Bacteria</taxon>
        <taxon>Bacillati</taxon>
        <taxon>Actinomycetota</taxon>
        <taxon>Actinomycetes</taxon>
        <taxon>Micromonosporales</taxon>
        <taxon>Micromonosporaceae</taxon>
        <taxon>Micromonospora</taxon>
    </lineage>
</organism>
<dbReference type="AlphaFoldDB" id="A0A562WJJ0"/>
<dbReference type="EMBL" id="VLLP01000001">
    <property type="protein sequence ID" value="TWJ30463.1"/>
    <property type="molecule type" value="Genomic_DNA"/>
</dbReference>
<accession>A0A562WJJ0</accession>
<dbReference type="Proteomes" id="UP000319728">
    <property type="component" value="Unassembled WGS sequence"/>
</dbReference>
<dbReference type="Pfam" id="PF19054">
    <property type="entry name" value="DUF5753"/>
    <property type="match status" value="1"/>
</dbReference>
<gene>
    <name evidence="2" type="ORF">JD81_04003</name>
</gene>
<protein>
    <recommendedName>
        <fullName evidence="1">DUF5753 domain-containing protein</fullName>
    </recommendedName>
</protein>
<sequence length="54" mass="6168">MRAWDGPCGAVYLDKPYEIQTYEDAWRSLNERSLNADDSRELITAIAKELSYAA</sequence>
<reference evidence="2 3" key="1">
    <citation type="submission" date="2019-07" db="EMBL/GenBank/DDBJ databases">
        <title>R&amp;d 2014.</title>
        <authorList>
            <person name="Klenk H.-P."/>
        </authorList>
    </citation>
    <scope>NUCLEOTIDE SEQUENCE [LARGE SCALE GENOMIC DNA]</scope>
    <source>
        <strain evidence="2 3">DSM 43912</strain>
    </source>
</reference>
<evidence type="ECO:0000313" key="2">
    <source>
        <dbReference type="EMBL" id="TWJ30463.1"/>
    </source>
</evidence>
<evidence type="ECO:0000313" key="3">
    <source>
        <dbReference type="Proteomes" id="UP000319728"/>
    </source>
</evidence>
<name>A0A562WJJ0_9ACTN</name>
<evidence type="ECO:0000259" key="1">
    <source>
        <dbReference type="Pfam" id="PF19054"/>
    </source>
</evidence>
<comment type="caution">
    <text evidence="2">The sequence shown here is derived from an EMBL/GenBank/DDBJ whole genome shotgun (WGS) entry which is preliminary data.</text>
</comment>
<dbReference type="InterPro" id="IPR043917">
    <property type="entry name" value="DUF5753"/>
</dbReference>
<proteinExistence type="predicted"/>
<keyword evidence="3" id="KW-1185">Reference proteome</keyword>